<dbReference type="GO" id="GO:0005737">
    <property type="term" value="C:cytoplasm"/>
    <property type="evidence" value="ECO:0007669"/>
    <property type="project" value="UniProtKB-SubCell"/>
</dbReference>
<evidence type="ECO:0000256" key="9">
    <source>
        <dbReference type="HAMAP-Rule" id="MF_01020"/>
    </source>
</evidence>
<proteinExistence type="inferred from homology"/>
<evidence type="ECO:0000313" key="11">
    <source>
        <dbReference type="Proteomes" id="UP000245657"/>
    </source>
</evidence>
<evidence type="ECO:0000256" key="2">
    <source>
        <dbReference type="ARBA" id="ARBA00005204"/>
    </source>
</evidence>
<comment type="subcellular location">
    <subcellularLocation>
        <location evidence="9">Cytoplasm</location>
    </subcellularLocation>
</comment>
<keyword evidence="6 9" id="KW-0378">Hydrolase</keyword>
<dbReference type="GO" id="GO:0005524">
    <property type="term" value="F:ATP binding"/>
    <property type="evidence" value="ECO:0007669"/>
    <property type="project" value="UniProtKB-KW"/>
</dbReference>
<organism evidence="10 11">
    <name type="scientific">Methanospirillum lacunae</name>
    <dbReference type="NCBI Taxonomy" id="668570"/>
    <lineage>
        <taxon>Archaea</taxon>
        <taxon>Methanobacteriati</taxon>
        <taxon>Methanobacteriota</taxon>
        <taxon>Stenosarchaea group</taxon>
        <taxon>Methanomicrobia</taxon>
        <taxon>Methanomicrobiales</taxon>
        <taxon>Methanospirillaceae</taxon>
        <taxon>Methanospirillum</taxon>
    </lineage>
</organism>
<keyword evidence="4 9" id="KW-0028">Amino-acid biosynthesis</keyword>
<evidence type="ECO:0000256" key="7">
    <source>
        <dbReference type="ARBA" id="ARBA00022840"/>
    </source>
</evidence>
<sequence>MTSSAILEELWTIIEDRAAHPVEGSYTTHILTHRKGVDKALEKVGEESVEFIIAIKNKEPKAIASEAADLLYHTLLALKAAEVDPSAVYAELESRRKP</sequence>
<dbReference type="GeneID" id="97549346"/>
<dbReference type="InterPro" id="IPR008179">
    <property type="entry name" value="HisE"/>
</dbReference>
<dbReference type="SUPFAM" id="SSF101386">
    <property type="entry name" value="all-alpha NTP pyrophosphatases"/>
    <property type="match status" value="1"/>
</dbReference>
<accession>A0A2V2N5W9</accession>
<evidence type="ECO:0000256" key="8">
    <source>
        <dbReference type="ARBA" id="ARBA00023102"/>
    </source>
</evidence>
<evidence type="ECO:0000256" key="1">
    <source>
        <dbReference type="ARBA" id="ARBA00001460"/>
    </source>
</evidence>
<keyword evidence="7 9" id="KW-0067">ATP-binding</keyword>
<dbReference type="OrthoDB" id="39686at2157"/>
<dbReference type="UniPathway" id="UPA00031">
    <property type="reaction ID" value="UER00007"/>
</dbReference>
<dbReference type="RefSeq" id="WP_109967279.1">
    <property type="nucleotide sequence ID" value="NZ_CP176093.1"/>
</dbReference>
<keyword evidence="3 9" id="KW-0963">Cytoplasm</keyword>
<comment type="pathway">
    <text evidence="2 9">Amino-acid biosynthesis; L-histidine biosynthesis; L-histidine from 5-phospho-alpha-D-ribose 1-diphosphate: step 2/9.</text>
</comment>
<name>A0A2V2N5W9_9EURY</name>
<dbReference type="EC" id="3.6.1.31" evidence="9"/>
<dbReference type="CDD" id="cd11534">
    <property type="entry name" value="NTP-PPase_HisIE_like"/>
    <property type="match status" value="1"/>
</dbReference>
<evidence type="ECO:0000256" key="5">
    <source>
        <dbReference type="ARBA" id="ARBA00022741"/>
    </source>
</evidence>
<keyword evidence="5 9" id="KW-0547">Nucleotide-binding</keyword>
<dbReference type="GO" id="GO:0000105">
    <property type="term" value="P:L-histidine biosynthetic process"/>
    <property type="evidence" value="ECO:0007669"/>
    <property type="project" value="UniProtKB-UniRule"/>
</dbReference>
<dbReference type="PANTHER" id="PTHR42945:SF1">
    <property type="entry name" value="HISTIDINE BIOSYNTHESIS BIFUNCTIONAL PROTEIN HIS7"/>
    <property type="match status" value="1"/>
</dbReference>
<dbReference type="PANTHER" id="PTHR42945">
    <property type="entry name" value="HISTIDINE BIOSYNTHESIS BIFUNCTIONAL PROTEIN"/>
    <property type="match status" value="1"/>
</dbReference>
<dbReference type="Proteomes" id="UP000245657">
    <property type="component" value="Unassembled WGS sequence"/>
</dbReference>
<dbReference type="GO" id="GO:0004636">
    <property type="term" value="F:phosphoribosyl-ATP diphosphatase activity"/>
    <property type="evidence" value="ECO:0007669"/>
    <property type="project" value="UniProtKB-UniRule"/>
</dbReference>
<gene>
    <name evidence="9 10" type="primary">hisE</name>
    <name evidence="10" type="ORF">DK846_02215</name>
</gene>
<dbReference type="HAMAP" id="MF_01020">
    <property type="entry name" value="HisE"/>
    <property type="match status" value="1"/>
</dbReference>
<dbReference type="Pfam" id="PF01503">
    <property type="entry name" value="PRA-PH"/>
    <property type="match status" value="1"/>
</dbReference>
<dbReference type="InterPro" id="IPR021130">
    <property type="entry name" value="PRib-ATP_PPHydrolase-like"/>
</dbReference>
<dbReference type="EMBL" id="QGMY01000002">
    <property type="protein sequence ID" value="PWR74000.1"/>
    <property type="molecule type" value="Genomic_DNA"/>
</dbReference>
<comment type="caution">
    <text evidence="10">The sequence shown here is derived from an EMBL/GenBank/DDBJ whole genome shotgun (WGS) entry which is preliminary data.</text>
</comment>
<evidence type="ECO:0000256" key="4">
    <source>
        <dbReference type="ARBA" id="ARBA00022605"/>
    </source>
</evidence>
<keyword evidence="8 9" id="KW-0368">Histidine biosynthesis</keyword>
<dbReference type="NCBIfam" id="TIGR03188">
    <property type="entry name" value="histidine_hisI"/>
    <property type="match status" value="1"/>
</dbReference>
<dbReference type="Gene3D" id="1.10.287.1080">
    <property type="entry name" value="MazG-like"/>
    <property type="match status" value="1"/>
</dbReference>
<protein>
    <recommendedName>
        <fullName evidence="9">Phosphoribosyl-ATP pyrophosphatase</fullName>
        <shortName evidence="9">PRA-PH</shortName>
        <ecNumber evidence="9">3.6.1.31</ecNumber>
    </recommendedName>
</protein>
<comment type="similarity">
    <text evidence="9">Belongs to the PRA-PH family.</text>
</comment>
<keyword evidence="11" id="KW-1185">Reference proteome</keyword>
<dbReference type="AlphaFoldDB" id="A0A2V2N5W9"/>
<reference evidence="10 11" key="1">
    <citation type="submission" date="2018-05" db="EMBL/GenBank/DDBJ databases">
        <title>Draft genome of Methanospirillum lacunae Ki8-1.</title>
        <authorList>
            <person name="Dueholm M.S."/>
            <person name="Nielsen P.H."/>
            <person name="Bakmann L.F."/>
            <person name="Otzen D.E."/>
        </authorList>
    </citation>
    <scope>NUCLEOTIDE SEQUENCE [LARGE SCALE GENOMIC DNA]</scope>
    <source>
        <strain evidence="10 11">Ki8-1</strain>
    </source>
</reference>
<evidence type="ECO:0000256" key="3">
    <source>
        <dbReference type="ARBA" id="ARBA00022490"/>
    </source>
</evidence>
<comment type="catalytic activity">
    <reaction evidence="1 9">
        <text>1-(5-phospho-beta-D-ribosyl)-ATP + H2O = 1-(5-phospho-beta-D-ribosyl)-5'-AMP + diphosphate + H(+)</text>
        <dbReference type="Rhea" id="RHEA:22828"/>
        <dbReference type="ChEBI" id="CHEBI:15377"/>
        <dbReference type="ChEBI" id="CHEBI:15378"/>
        <dbReference type="ChEBI" id="CHEBI:33019"/>
        <dbReference type="ChEBI" id="CHEBI:59457"/>
        <dbReference type="ChEBI" id="CHEBI:73183"/>
        <dbReference type="EC" id="3.6.1.31"/>
    </reaction>
</comment>
<evidence type="ECO:0000256" key="6">
    <source>
        <dbReference type="ARBA" id="ARBA00022801"/>
    </source>
</evidence>
<evidence type="ECO:0000313" key="10">
    <source>
        <dbReference type="EMBL" id="PWR74000.1"/>
    </source>
</evidence>